<sequence>MEPAQRHQRPQYEKKPFIKKQKRKAISVQAAAAARSTEPARSDGSHAVRLQFGTRNIDALHGVELLVFQHEHEFIEVDAGNALGVGGRQEGTGHACVHQRRVGVQKGDHRVLVLCGDDAALRGMTHKTAKSIDQRWRVAVAGVAALEATCNERQHGHEEDDGGGAHQCDLESRGALGGGHHGARRVVAAGDAGGPCRDASIGCDGNDGSSRRACKQRRPFFFPQATPMGQCGRIGHRRAASATPSTRLHHSTPPPLNKIVKKRERRH</sequence>
<dbReference type="KEGG" id="vg:23463137"/>
<name>A0A0B5J8I2_9VIRU</name>
<evidence type="ECO:0000256" key="1">
    <source>
        <dbReference type="SAM" id="MobiDB-lite"/>
    </source>
</evidence>
<organism evidence="2 3">
    <name type="scientific">Pandoravirus inopinatum</name>
    <dbReference type="NCBI Taxonomy" id="1605721"/>
    <lineage>
        <taxon>Viruses</taxon>
        <taxon>Pandoravirus</taxon>
    </lineage>
</organism>
<dbReference type="GeneID" id="23463137"/>
<dbReference type="EMBL" id="KP136319">
    <property type="protein sequence ID" value="AJF98220.1"/>
    <property type="molecule type" value="Genomic_DNA"/>
</dbReference>
<protein>
    <submittedName>
        <fullName evidence="2">Uncharacterized protein</fullName>
    </submittedName>
</protein>
<dbReference type="Proteomes" id="UP000202511">
    <property type="component" value="Segment"/>
</dbReference>
<proteinExistence type="predicted"/>
<feature type="region of interest" description="Disordered" evidence="1">
    <location>
        <begin position="236"/>
        <end position="267"/>
    </location>
</feature>
<feature type="region of interest" description="Disordered" evidence="1">
    <location>
        <begin position="1"/>
        <end position="22"/>
    </location>
</feature>
<reference evidence="2 3" key="1">
    <citation type="journal article" date="2015" name="Parasitol. Res.">
        <title>Viruses in close associations with free-living amoebae.</title>
        <authorList>
            <person name="Scheid P."/>
        </authorList>
    </citation>
    <scope>NUCLEOTIDE SEQUENCE [LARGE SCALE GENOMIC DNA]</scope>
    <source>
        <strain evidence="2">KlaHel</strain>
    </source>
</reference>
<evidence type="ECO:0000313" key="3">
    <source>
        <dbReference type="Proteomes" id="UP000202511"/>
    </source>
</evidence>
<evidence type="ECO:0000313" key="2">
    <source>
        <dbReference type="EMBL" id="AJF98220.1"/>
    </source>
</evidence>
<accession>A0A0B5J8I2</accession>
<dbReference type="RefSeq" id="YP_009120455.1">
    <property type="nucleotide sequence ID" value="NC_026440.1"/>
</dbReference>